<dbReference type="GO" id="GO:0030313">
    <property type="term" value="C:cell envelope"/>
    <property type="evidence" value="ECO:0007669"/>
    <property type="project" value="UniProtKB-SubCell"/>
</dbReference>
<dbReference type="EMBL" id="JACCDF010000002">
    <property type="protein sequence ID" value="NYS60039.1"/>
    <property type="molecule type" value="Genomic_DNA"/>
</dbReference>
<evidence type="ECO:0000256" key="1">
    <source>
        <dbReference type="ARBA" id="ARBA00004196"/>
    </source>
</evidence>
<keyword evidence="3 4" id="KW-0732">Signal</keyword>
<evidence type="ECO:0000256" key="4">
    <source>
        <dbReference type="SAM" id="SignalP"/>
    </source>
</evidence>
<accession>A0A7Z0RU31</accession>
<feature type="chain" id="PRO_5031116503" evidence="4">
    <location>
        <begin position="27"/>
        <end position="287"/>
    </location>
</feature>
<dbReference type="SUPFAM" id="SSF53822">
    <property type="entry name" value="Periplasmic binding protein-like I"/>
    <property type="match status" value="1"/>
</dbReference>
<name>A0A7Z0RU31_9GAMM</name>
<reference evidence="6 7" key="1">
    <citation type="journal article" date="2015" name="Int. J. Syst. Evol. Microbiol.">
        <title>Halomonas salicampi sp. nov., a halotolerant and alkalitolerant bacterium isolated from a saltern soil.</title>
        <authorList>
            <person name="Lee J.C."/>
            <person name="Kim Y.S."/>
            <person name="Yun B.S."/>
            <person name="Whang K.S."/>
        </authorList>
    </citation>
    <scope>NUCLEOTIDE SEQUENCE [LARGE SCALE GENOMIC DNA]</scope>
    <source>
        <strain evidence="6 7">BH103</strain>
    </source>
</reference>
<dbReference type="Gene3D" id="3.40.50.2300">
    <property type="match status" value="2"/>
</dbReference>
<dbReference type="CDD" id="cd06308">
    <property type="entry name" value="PBP1_sensor_kinase-like"/>
    <property type="match status" value="1"/>
</dbReference>
<evidence type="ECO:0000313" key="7">
    <source>
        <dbReference type="Proteomes" id="UP000586119"/>
    </source>
</evidence>
<keyword evidence="7" id="KW-1185">Reference proteome</keyword>
<gene>
    <name evidence="6" type="ORF">HZS81_04595</name>
</gene>
<evidence type="ECO:0000256" key="3">
    <source>
        <dbReference type="ARBA" id="ARBA00022729"/>
    </source>
</evidence>
<feature type="domain" description="Periplasmic binding protein" evidence="5">
    <location>
        <begin position="46"/>
        <end position="260"/>
    </location>
</feature>
<sequence length="287" mass="30965">MMQLRFFSLCFLMLVSCLLWPLASLATSPKDAAFSSMRVGFAQDTLANGSVAQQALHIRRLANEVDVLLVSPRVKAVLSQVIADVYDAGVPVILVDRGIDSQRFTSFVRPSNTVIGNAAAQHLVEALGQSGTVLMLKGVEGASATEARSSSFETVIKQYPSMRIIARTGNYLRVDALRAVQQVIDDGITFDAVYAQSDSMATGARMAMTHAGLDPSRIPIIGVDYIQEAKTAILDGTQSVSFTYPTGGRKAAELAVRLLHDEAVPKHLLLPTVKVTKDNARDVEVIF</sequence>
<dbReference type="RefSeq" id="WP_179929362.1">
    <property type="nucleotide sequence ID" value="NZ_JACCDF010000002.1"/>
</dbReference>
<dbReference type="InterPro" id="IPR028082">
    <property type="entry name" value="Peripla_BP_I"/>
</dbReference>
<comment type="caution">
    <text evidence="6">The sequence shown here is derived from an EMBL/GenBank/DDBJ whole genome shotgun (WGS) entry which is preliminary data.</text>
</comment>
<protein>
    <submittedName>
        <fullName evidence="6">Substrate-binding domain-containing protein</fullName>
    </submittedName>
</protein>
<dbReference type="Proteomes" id="UP000586119">
    <property type="component" value="Unassembled WGS sequence"/>
</dbReference>
<proteinExistence type="inferred from homology"/>
<dbReference type="AlphaFoldDB" id="A0A7Z0RU31"/>
<dbReference type="InterPro" id="IPR025997">
    <property type="entry name" value="SBP_2_dom"/>
</dbReference>
<evidence type="ECO:0000313" key="6">
    <source>
        <dbReference type="EMBL" id="NYS60039.1"/>
    </source>
</evidence>
<dbReference type="PROSITE" id="PS51257">
    <property type="entry name" value="PROKAR_LIPOPROTEIN"/>
    <property type="match status" value="1"/>
</dbReference>
<dbReference type="GO" id="GO:0030246">
    <property type="term" value="F:carbohydrate binding"/>
    <property type="evidence" value="ECO:0007669"/>
    <property type="project" value="UniProtKB-ARBA"/>
</dbReference>
<evidence type="ECO:0000259" key="5">
    <source>
        <dbReference type="Pfam" id="PF13407"/>
    </source>
</evidence>
<comment type="subcellular location">
    <subcellularLocation>
        <location evidence="1">Cell envelope</location>
    </subcellularLocation>
</comment>
<dbReference type="PANTHER" id="PTHR46847:SF1">
    <property type="entry name" value="D-ALLOSE-BINDING PERIPLASMIC PROTEIN-RELATED"/>
    <property type="match status" value="1"/>
</dbReference>
<comment type="similarity">
    <text evidence="2">Belongs to the bacterial solute-binding protein 2 family.</text>
</comment>
<organism evidence="6 7">
    <name type="scientific">Vreelandella salicampi</name>
    <dbReference type="NCBI Taxonomy" id="1449798"/>
    <lineage>
        <taxon>Bacteria</taxon>
        <taxon>Pseudomonadati</taxon>
        <taxon>Pseudomonadota</taxon>
        <taxon>Gammaproteobacteria</taxon>
        <taxon>Oceanospirillales</taxon>
        <taxon>Halomonadaceae</taxon>
        <taxon>Vreelandella</taxon>
    </lineage>
</organism>
<dbReference type="PANTHER" id="PTHR46847">
    <property type="entry name" value="D-ALLOSE-BINDING PERIPLASMIC PROTEIN-RELATED"/>
    <property type="match status" value="1"/>
</dbReference>
<dbReference type="GO" id="GO:0055085">
    <property type="term" value="P:transmembrane transport"/>
    <property type="evidence" value="ECO:0007669"/>
    <property type="project" value="UniProtKB-ARBA"/>
</dbReference>
<evidence type="ECO:0000256" key="2">
    <source>
        <dbReference type="ARBA" id="ARBA00007639"/>
    </source>
</evidence>
<dbReference type="Pfam" id="PF13407">
    <property type="entry name" value="Peripla_BP_4"/>
    <property type="match status" value="1"/>
</dbReference>
<feature type="signal peptide" evidence="4">
    <location>
        <begin position="1"/>
        <end position="26"/>
    </location>
</feature>